<reference evidence="1" key="1">
    <citation type="submission" date="2018-11" db="EMBL/GenBank/DDBJ databases">
        <authorList>
            <consortium name="Pathogen Informatics"/>
        </authorList>
    </citation>
    <scope>NUCLEOTIDE SEQUENCE</scope>
</reference>
<dbReference type="EMBL" id="CAAALY010004745">
    <property type="protein sequence ID" value="VEL08789.1"/>
    <property type="molecule type" value="Genomic_DNA"/>
</dbReference>
<name>A0A3S5FBW9_9PLAT</name>
<gene>
    <name evidence="1" type="ORF">PXEA_LOCUS2229</name>
</gene>
<dbReference type="AlphaFoldDB" id="A0A3S5FBW9"/>
<dbReference type="Proteomes" id="UP000784294">
    <property type="component" value="Unassembled WGS sequence"/>
</dbReference>
<organism evidence="1 2">
    <name type="scientific">Protopolystoma xenopodis</name>
    <dbReference type="NCBI Taxonomy" id="117903"/>
    <lineage>
        <taxon>Eukaryota</taxon>
        <taxon>Metazoa</taxon>
        <taxon>Spiralia</taxon>
        <taxon>Lophotrochozoa</taxon>
        <taxon>Platyhelminthes</taxon>
        <taxon>Monogenea</taxon>
        <taxon>Polyopisthocotylea</taxon>
        <taxon>Polystomatidea</taxon>
        <taxon>Polystomatidae</taxon>
        <taxon>Protopolystoma</taxon>
    </lineage>
</organism>
<protein>
    <submittedName>
        <fullName evidence="1">Uncharacterized protein</fullName>
    </submittedName>
</protein>
<evidence type="ECO:0000313" key="1">
    <source>
        <dbReference type="EMBL" id="VEL08789.1"/>
    </source>
</evidence>
<sequence>MSAREAENLRNRRPNDTSVHLDPLALFACQFVCLPRVLPHSLFPSFLPTLTSPKFVRYVLLSTAFVSLSLSHTPSHSFCVYLWRIVYSCLTSPSGLVCTQQFIFSPHYYWPISCLNDCSALAWLEATFSPFVSEFIVPFGVSLSCRCTQTAASLCSFSLPPAVGSRFFMGQSLPPPHYGRDHNSLAERVYAVFGRNISCVLCKTANPLAPSIKEPSPSCSGINRSSHYCAAFACLLVRLFGHFSVSSLIA</sequence>
<keyword evidence="2" id="KW-1185">Reference proteome</keyword>
<accession>A0A3S5FBW9</accession>
<proteinExistence type="predicted"/>
<comment type="caution">
    <text evidence="1">The sequence shown here is derived from an EMBL/GenBank/DDBJ whole genome shotgun (WGS) entry which is preliminary data.</text>
</comment>
<evidence type="ECO:0000313" key="2">
    <source>
        <dbReference type="Proteomes" id="UP000784294"/>
    </source>
</evidence>